<dbReference type="InterPro" id="IPR042099">
    <property type="entry name" value="ANL_N_sf"/>
</dbReference>
<dbReference type="AlphaFoldDB" id="A0A0D0VZB5"/>
<dbReference type="GeneID" id="301304804"/>
<dbReference type="OrthoDB" id="3597198at2"/>
<dbReference type="SUPFAM" id="SSF56801">
    <property type="entry name" value="Acetyl-CoA synthetase-like"/>
    <property type="match status" value="1"/>
</dbReference>
<dbReference type="InterPro" id="IPR007534">
    <property type="entry name" value="LuxE"/>
</dbReference>
<dbReference type="EMBL" id="JXSX01000001">
    <property type="protein sequence ID" value="KIR65948.1"/>
    <property type="molecule type" value="Genomic_DNA"/>
</dbReference>
<gene>
    <name evidence="2" type="ORF">TK50_11775</name>
</gene>
<feature type="domain" description="Acyl-protein synthetase LuxE" evidence="1">
    <location>
        <begin position="24"/>
        <end position="347"/>
    </location>
</feature>
<organism evidence="2 3">
    <name type="scientific">Micromonospora haikouensis</name>
    <dbReference type="NCBI Taxonomy" id="686309"/>
    <lineage>
        <taxon>Bacteria</taxon>
        <taxon>Bacillati</taxon>
        <taxon>Actinomycetota</taxon>
        <taxon>Actinomycetes</taxon>
        <taxon>Micromonosporales</taxon>
        <taxon>Micromonosporaceae</taxon>
        <taxon>Micromonospora</taxon>
    </lineage>
</organism>
<evidence type="ECO:0000259" key="1">
    <source>
        <dbReference type="Pfam" id="PF04443"/>
    </source>
</evidence>
<proteinExistence type="predicted"/>
<evidence type="ECO:0000313" key="3">
    <source>
        <dbReference type="Proteomes" id="UP000032254"/>
    </source>
</evidence>
<comment type="caution">
    <text evidence="2">The sequence shown here is derived from an EMBL/GenBank/DDBJ whole genome shotgun (WGS) entry which is preliminary data.</text>
</comment>
<evidence type="ECO:0000313" key="2">
    <source>
        <dbReference type="EMBL" id="KIR65948.1"/>
    </source>
</evidence>
<dbReference type="Gene3D" id="3.40.50.12780">
    <property type="entry name" value="N-terminal domain of ligase-like"/>
    <property type="match status" value="1"/>
</dbReference>
<sequence>MTLFALAQAAREARLLPELVELTEHHRAHSPEYARLLASLGHLPGRRYDRVADLPWLPVRLFKHHVLKSIGDDEVFKVLTSSGTTGDVSRIYLDREAAGVQQKMLSATLSAVIGTKRLPMLLVDTKALFKNRTSFSARGAGVLGLMNFGRDHTFVLDEQERPDPDAVRDFLGRHGDQPFLIFGFTFMTWLYLYELAREHRFDLSNGILIHSGGWKKLVDRAVDNAEFRRRFTADTGLRRIHNFYGMVEQIGTTFLEGPDGGGLYCPEFADVIVRDPHTWAEVPVGTPGVVQVVSTMPRSYPGHLLLTEDRGVVHGVDDGAWPGKRFSILGRLPRAEARGCSDTFAEAAA</sequence>
<keyword evidence="3" id="KW-1185">Reference proteome</keyword>
<reference evidence="2 3" key="1">
    <citation type="submission" date="2015-01" db="EMBL/GenBank/DDBJ databases">
        <title>Sequencing and annotation of Micromonospora carbonacea strain JXNU-1 genome.</title>
        <authorList>
            <person name="Long Z."/>
            <person name="Huang Y."/>
            <person name="Jiang Y."/>
        </authorList>
    </citation>
    <scope>NUCLEOTIDE SEQUENCE [LARGE SCALE GENOMIC DNA]</scope>
    <source>
        <strain evidence="2 3">JXNU-1</strain>
    </source>
</reference>
<protein>
    <submittedName>
        <fullName evidence="2">Acyl-protein synthetase</fullName>
    </submittedName>
</protein>
<dbReference type="GO" id="GO:0008218">
    <property type="term" value="P:bioluminescence"/>
    <property type="evidence" value="ECO:0007669"/>
    <property type="project" value="InterPro"/>
</dbReference>
<accession>A0A0D0VZB5</accession>
<dbReference type="PATRIC" id="fig|47853.6.peg.2494"/>
<dbReference type="GO" id="GO:0047474">
    <property type="term" value="F:long-chain fatty acid--protein ligase activity"/>
    <property type="evidence" value="ECO:0007669"/>
    <property type="project" value="InterPro"/>
</dbReference>
<dbReference type="Proteomes" id="UP000032254">
    <property type="component" value="Unassembled WGS sequence"/>
</dbReference>
<name>A0A0D0VZB5_9ACTN</name>
<dbReference type="Pfam" id="PF04443">
    <property type="entry name" value="LuxE"/>
    <property type="match status" value="1"/>
</dbReference>
<dbReference type="RefSeq" id="WP_043962779.1">
    <property type="nucleotide sequence ID" value="NZ_JXSX01000001.1"/>
</dbReference>